<dbReference type="Proteomes" id="UP001178508">
    <property type="component" value="Chromosome 1"/>
</dbReference>
<keyword evidence="3" id="KW-0325">Glycoprotein</keyword>
<dbReference type="InterPro" id="IPR007110">
    <property type="entry name" value="Ig-like_dom"/>
</dbReference>
<feature type="signal peptide" evidence="5">
    <location>
        <begin position="1"/>
        <end position="20"/>
    </location>
</feature>
<dbReference type="PANTHER" id="PTHR11036">
    <property type="entry name" value="SEMAPHORIN"/>
    <property type="match status" value="1"/>
</dbReference>
<dbReference type="GO" id="GO:0030335">
    <property type="term" value="P:positive regulation of cell migration"/>
    <property type="evidence" value="ECO:0007669"/>
    <property type="project" value="TreeGrafter"/>
</dbReference>
<dbReference type="SUPFAM" id="SSF103575">
    <property type="entry name" value="Plexin repeat"/>
    <property type="match status" value="1"/>
</dbReference>
<evidence type="ECO:0000256" key="5">
    <source>
        <dbReference type="SAM" id="SignalP"/>
    </source>
</evidence>
<dbReference type="SMART" id="SM00423">
    <property type="entry name" value="PSI"/>
    <property type="match status" value="1"/>
</dbReference>
<feature type="chain" id="PRO_5043561451" evidence="5">
    <location>
        <begin position="21"/>
        <end position="624"/>
    </location>
</feature>
<evidence type="ECO:0000313" key="9">
    <source>
        <dbReference type="Proteomes" id="UP001178508"/>
    </source>
</evidence>
<dbReference type="SUPFAM" id="SSF101912">
    <property type="entry name" value="Sema domain"/>
    <property type="match status" value="1"/>
</dbReference>
<dbReference type="InterPro" id="IPR015943">
    <property type="entry name" value="WD40/YVTN_repeat-like_dom_sf"/>
</dbReference>
<dbReference type="InterPro" id="IPR027231">
    <property type="entry name" value="Semaphorin"/>
</dbReference>
<dbReference type="GO" id="GO:0071526">
    <property type="term" value="P:semaphorin-plexin signaling pathway"/>
    <property type="evidence" value="ECO:0007669"/>
    <property type="project" value="TreeGrafter"/>
</dbReference>
<comment type="caution">
    <text evidence="4">Lacks conserved residue(s) required for the propagation of feature annotation.</text>
</comment>
<dbReference type="GO" id="GO:0030215">
    <property type="term" value="F:semaphorin receptor binding"/>
    <property type="evidence" value="ECO:0007669"/>
    <property type="project" value="InterPro"/>
</dbReference>
<evidence type="ECO:0000256" key="3">
    <source>
        <dbReference type="ARBA" id="ARBA00023180"/>
    </source>
</evidence>
<dbReference type="GO" id="GO:0043931">
    <property type="term" value="P:ossification involved in bone maturation"/>
    <property type="evidence" value="ECO:0007669"/>
    <property type="project" value="TreeGrafter"/>
</dbReference>
<dbReference type="PROSITE" id="PS50835">
    <property type="entry name" value="IG_LIKE"/>
    <property type="match status" value="1"/>
</dbReference>
<dbReference type="PROSITE" id="PS51004">
    <property type="entry name" value="SEMA"/>
    <property type="match status" value="1"/>
</dbReference>
<dbReference type="InterPro" id="IPR016201">
    <property type="entry name" value="PSI"/>
</dbReference>
<dbReference type="GO" id="GO:0007411">
    <property type="term" value="P:axon guidance"/>
    <property type="evidence" value="ECO:0007669"/>
    <property type="project" value="TreeGrafter"/>
</dbReference>
<protein>
    <submittedName>
        <fullName evidence="8">Semaphorin-7A</fullName>
    </submittedName>
</protein>
<keyword evidence="2" id="KW-1015">Disulfide bond</keyword>
<dbReference type="InterPro" id="IPR001627">
    <property type="entry name" value="Semap_dom"/>
</dbReference>
<evidence type="ECO:0000256" key="2">
    <source>
        <dbReference type="ARBA" id="ARBA00023157"/>
    </source>
</evidence>
<dbReference type="Gene3D" id="2.130.10.10">
    <property type="entry name" value="YVTN repeat-like/Quinoprotein amine dehydrogenase"/>
    <property type="match status" value="1"/>
</dbReference>
<evidence type="ECO:0000259" key="6">
    <source>
        <dbReference type="PROSITE" id="PS50835"/>
    </source>
</evidence>
<dbReference type="InterPro" id="IPR013783">
    <property type="entry name" value="Ig-like_fold"/>
</dbReference>
<organism evidence="8 9">
    <name type="scientific">Xyrichtys novacula</name>
    <name type="common">Pearly razorfish</name>
    <name type="synonym">Hemipteronotus novacula</name>
    <dbReference type="NCBI Taxonomy" id="13765"/>
    <lineage>
        <taxon>Eukaryota</taxon>
        <taxon>Metazoa</taxon>
        <taxon>Chordata</taxon>
        <taxon>Craniata</taxon>
        <taxon>Vertebrata</taxon>
        <taxon>Euteleostomi</taxon>
        <taxon>Actinopterygii</taxon>
        <taxon>Neopterygii</taxon>
        <taxon>Teleostei</taxon>
        <taxon>Neoteleostei</taxon>
        <taxon>Acanthomorphata</taxon>
        <taxon>Eupercaria</taxon>
        <taxon>Labriformes</taxon>
        <taxon>Labridae</taxon>
        <taxon>Xyrichtys</taxon>
    </lineage>
</organism>
<feature type="domain" description="Ig-like" evidence="6">
    <location>
        <begin position="505"/>
        <end position="597"/>
    </location>
</feature>
<evidence type="ECO:0000256" key="1">
    <source>
        <dbReference type="ARBA" id="ARBA00009492"/>
    </source>
</evidence>
<dbReference type="GO" id="GO:0045499">
    <property type="term" value="F:chemorepellent activity"/>
    <property type="evidence" value="ECO:0007669"/>
    <property type="project" value="TreeGrafter"/>
</dbReference>
<dbReference type="GO" id="GO:0005615">
    <property type="term" value="C:extracellular space"/>
    <property type="evidence" value="ECO:0007669"/>
    <property type="project" value="TreeGrafter"/>
</dbReference>
<dbReference type="Pfam" id="PF01403">
    <property type="entry name" value="Sema"/>
    <property type="match status" value="1"/>
</dbReference>
<dbReference type="SMART" id="SM00630">
    <property type="entry name" value="Sema"/>
    <property type="match status" value="1"/>
</dbReference>
<keyword evidence="9" id="KW-1185">Reference proteome</keyword>
<keyword evidence="5" id="KW-0732">Signal</keyword>
<evidence type="ECO:0000259" key="7">
    <source>
        <dbReference type="PROSITE" id="PS51004"/>
    </source>
</evidence>
<proteinExistence type="inferred from homology"/>
<feature type="domain" description="Sema" evidence="7">
    <location>
        <begin position="26"/>
        <end position="462"/>
    </location>
</feature>
<dbReference type="GO" id="GO:0000122">
    <property type="term" value="P:negative regulation of transcription by RNA polymerase II"/>
    <property type="evidence" value="ECO:0007669"/>
    <property type="project" value="TreeGrafter"/>
</dbReference>
<dbReference type="Gene3D" id="3.30.1680.10">
    <property type="entry name" value="ligand-binding face of the semaphorins, domain 2"/>
    <property type="match status" value="1"/>
</dbReference>
<dbReference type="Gene3D" id="2.60.40.10">
    <property type="entry name" value="Immunoglobulins"/>
    <property type="match status" value="1"/>
</dbReference>
<dbReference type="EMBL" id="OY660864">
    <property type="protein sequence ID" value="CAJ1048738.1"/>
    <property type="molecule type" value="Genomic_DNA"/>
</dbReference>
<name>A0AAV1EJ32_XYRNO</name>
<gene>
    <name evidence="8" type="ORF">XNOV1_A011513</name>
</gene>
<dbReference type="PANTHER" id="PTHR11036:SF144">
    <property type="entry name" value="SEMAPHORIN-7A-LIKE"/>
    <property type="match status" value="1"/>
</dbReference>
<evidence type="ECO:0000313" key="8">
    <source>
        <dbReference type="EMBL" id="CAJ1048738.1"/>
    </source>
</evidence>
<dbReference type="FunFam" id="2.60.40.10:FF:001170">
    <property type="entry name" value="Sema domain, immunoglobulin domain (Ig), short basic domain, secreted, (Semaphorin) 3F"/>
    <property type="match status" value="1"/>
</dbReference>
<comment type="similarity">
    <text evidence="1">Belongs to the semaphorin family.</text>
</comment>
<dbReference type="GO" id="GO:0005886">
    <property type="term" value="C:plasma membrane"/>
    <property type="evidence" value="ECO:0007669"/>
    <property type="project" value="TreeGrafter"/>
</dbReference>
<dbReference type="GO" id="GO:0001755">
    <property type="term" value="P:neural crest cell migration"/>
    <property type="evidence" value="ECO:0007669"/>
    <property type="project" value="TreeGrafter"/>
</dbReference>
<dbReference type="AlphaFoldDB" id="A0AAV1EJ32"/>
<accession>A0AAV1EJ32</accession>
<reference evidence="8" key="1">
    <citation type="submission" date="2023-08" db="EMBL/GenBank/DDBJ databases">
        <authorList>
            <person name="Alioto T."/>
            <person name="Alioto T."/>
            <person name="Gomez Garrido J."/>
        </authorList>
    </citation>
    <scope>NUCLEOTIDE SEQUENCE</scope>
</reference>
<evidence type="ECO:0000256" key="4">
    <source>
        <dbReference type="PROSITE-ProRule" id="PRU00352"/>
    </source>
</evidence>
<dbReference type="InterPro" id="IPR036352">
    <property type="entry name" value="Semap_dom_sf"/>
</dbReference>
<sequence>MFQSLTFWLLFPCLFELNEANTHQPRMVFSEKDIAMRRKHLPGNHAPVQILLGEDPDTVTVVGRNNLIPLSFKNSQQVAVPRKVLWQDCSNPEDLMDCNYTITVVHKMEEANRVYLCGSNSRETHCCDTDLSQQSPVCRDSDKIANIRHTGNLIIKEGESSVLVESERNSDLYVTYSGSQQNAGIHKFGSNPVGPADHNKEQHYVGLLISRRQGNSLQDKVFAFYKEKNRDTGLTSSMWIPFVTQVCMADIGGPKKHLQFSWTSQMNAKLFCGDPDKKLHFSELVHVAAVEAERWQDTRVYALFRNEWGMSAVCVYTIKDIDNIFLKSPFKGPDSQEKRSRECIRDSKGISLDVLKMIEKNSEMEEWVRPVDNSHPILINRHNYTHIYVDSSHSRRADHHPVLFLSLHNGGIHKVMQNQSETFIIAEYRPFNHSAHNLRVILNPADRKLYANSRGELVQIDVSNCAQYGNHCQECVLARDPYCSWKWPHCTPETPDTLQDMTDCPALSQVHRPGLGESGTRKVVPLRLKSKYFLQCPVSSLHAKYSWVHRGDSSPCNLKDLQCVHLIHSMSAEKEGTYECVSEEDGYKKVVAQYQLRLENRAASHSSAALVWVCLLTVLLASSK</sequence>